<name>A0A816KJ36_BRANA</name>
<evidence type="ECO:0000313" key="1">
    <source>
        <dbReference type="EMBL" id="CAF1910170.1"/>
    </source>
</evidence>
<organism evidence="1">
    <name type="scientific">Brassica napus</name>
    <name type="common">Rape</name>
    <dbReference type="NCBI Taxonomy" id="3708"/>
    <lineage>
        <taxon>Eukaryota</taxon>
        <taxon>Viridiplantae</taxon>
        <taxon>Streptophyta</taxon>
        <taxon>Embryophyta</taxon>
        <taxon>Tracheophyta</taxon>
        <taxon>Spermatophyta</taxon>
        <taxon>Magnoliopsida</taxon>
        <taxon>eudicotyledons</taxon>
        <taxon>Gunneridae</taxon>
        <taxon>Pentapetalae</taxon>
        <taxon>rosids</taxon>
        <taxon>malvids</taxon>
        <taxon>Brassicales</taxon>
        <taxon>Brassicaceae</taxon>
        <taxon>Brassiceae</taxon>
        <taxon>Brassica</taxon>
    </lineage>
</organism>
<gene>
    <name evidence="1" type="ORF">DARMORV10_C02P30790.1</name>
</gene>
<protein>
    <submittedName>
        <fullName evidence="1">(rape) hypothetical protein</fullName>
    </submittedName>
</protein>
<dbReference type="Proteomes" id="UP001295469">
    <property type="component" value="Chromosome C02"/>
</dbReference>
<proteinExistence type="predicted"/>
<sequence>MPCDPFSNRRALPCHKRSRPLNNGYSKKVNCIISCFLCLQEI</sequence>
<reference evidence="1" key="1">
    <citation type="submission" date="2021-01" db="EMBL/GenBank/DDBJ databases">
        <authorList>
            <consortium name="Genoscope - CEA"/>
            <person name="William W."/>
        </authorList>
    </citation>
    <scope>NUCLEOTIDE SEQUENCE</scope>
</reference>
<accession>A0A816KJ36</accession>
<dbReference type="AlphaFoldDB" id="A0A816KJ36"/>
<dbReference type="EMBL" id="HG994366">
    <property type="protein sequence ID" value="CAF1910170.1"/>
    <property type="molecule type" value="Genomic_DNA"/>
</dbReference>
<feature type="non-terminal residue" evidence="1">
    <location>
        <position position="42"/>
    </location>
</feature>